<proteinExistence type="predicted"/>
<keyword evidence="2" id="KW-1185">Reference proteome</keyword>
<accession>A0ABT4DMB5</accession>
<comment type="caution">
    <text evidence="1">The sequence shown here is derived from an EMBL/GenBank/DDBJ whole genome shotgun (WGS) entry which is preliminary data.</text>
</comment>
<dbReference type="Proteomes" id="UP001062738">
    <property type="component" value="Unassembled WGS sequence"/>
</dbReference>
<dbReference type="RefSeq" id="WP_255520353.1">
    <property type="nucleotide sequence ID" value="NZ_JAOXXL010000019.1"/>
</dbReference>
<dbReference type="EMBL" id="JAOXXL010000019">
    <property type="protein sequence ID" value="MCY7008434.1"/>
    <property type="molecule type" value="Genomic_DNA"/>
</dbReference>
<protein>
    <submittedName>
        <fullName evidence="1">Uncharacterized protein</fullName>
    </submittedName>
</protein>
<sequence>MTIILPALALVPYVMKIIKKYAIKNYHISEDKEILKIENNYFN</sequence>
<name>A0ABT4DMB5_FUSSI</name>
<gene>
    <name evidence="1" type="ORF">OCK72_07160</name>
</gene>
<evidence type="ECO:0000313" key="2">
    <source>
        <dbReference type="Proteomes" id="UP001062738"/>
    </source>
</evidence>
<organism evidence="1 2">
    <name type="scientific">Fusobacterium simiae</name>
    <dbReference type="NCBI Taxonomy" id="855"/>
    <lineage>
        <taxon>Bacteria</taxon>
        <taxon>Fusobacteriati</taxon>
        <taxon>Fusobacteriota</taxon>
        <taxon>Fusobacteriia</taxon>
        <taxon>Fusobacteriales</taxon>
        <taxon>Fusobacteriaceae</taxon>
        <taxon>Fusobacterium</taxon>
    </lineage>
</organism>
<evidence type="ECO:0000313" key="1">
    <source>
        <dbReference type="EMBL" id="MCY7008434.1"/>
    </source>
</evidence>
<reference evidence="1" key="1">
    <citation type="submission" date="2022-09" db="EMBL/GenBank/DDBJ databases">
        <authorList>
            <person name="Zoaiter M."/>
        </authorList>
    </citation>
    <scope>NUCLEOTIDE SEQUENCE</scope>
    <source>
        <strain evidence="1">DSM 19848</strain>
    </source>
</reference>